<proteinExistence type="predicted"/>
<dbReference type="Proteomes" id="UP000305760">
    <property type="component" value="Unassembled WGS sequence"/>
</dbReference>
<dbReference type="OrthoDB" id="6196416at2"/>
<comment type="caution">
    <text evidence="1">The sequence shown here is derived from an EMBL/GenBank/DDBJ whole genome shotgun (WGS) entry which is preliminary data.</text>
</comment>
<protein>
    <submittedName>
        <fullName evidence="1">Uncharacterized protein</fullName>
    </submittedName>
</protein>
<dbReference type="EMBL" id="SMDR01000003">
    <property type="protein sequence ID" value="TNJ33172.1"/>
    <property type="molecule type" value="Genomic_DNA"/>
</dbReference>
<name>A0A5C4RPU9_9GAMM</name>
<keyword evidence="2" id="KW-1185">Reference proteome</keyword>
<gene>
    <name evidence="1" type="ORF">E1B00_12790</name>
</gene>
<reference evidence="1 2" key="1">
    <citation type="submission" date="2019-03" db="EMBL/GenBank/DDBJ databases">
        <title>Arenimonas daejeonensis sp. nov., isolated from compost.</title>
        <authorList>
            <person name="Jeon C.O."/>
        </authorList>
    </citation>
    <scope>NUCLEOTIDE SEQUENCE [LARGE SCALE GENOMIC DNA]</scope>
    <source>
        <strain evidence="1 2">R29</strain>
    </source>
</reference>
<dbReference type="AlphaFoldDB" id="A0A5C4RPU9"/>
<evidence type="ECO:0000313" key="1">
    <source>
        <dbReference type="EMBL" id="TNJ33172.1"/>
    </source>
</evidence>
<sequence>MTTSRLHRLVALLLLVLLTACGSMGAQRNPRDQMLYHYVSAIRWSDFDKAAAFIDPKVLEERPITSLELERYKQFQVSGYDVRSGREPAEGEYEQVVEIRFVNRHTQVEKIVTDHQHWRYDPEAKRWWLTTGLPRLDGG</sequence>
<evidence type="ECO:0000313" key="2">
    <source>
        <dbReference type="Proteomes" id="UP000305760"/>
    </source>
</evidence>
<organism evidence="1 2">
    <name type="scientific">Arenimonas terrae</name>
    <dbReference type="NCBI Taxonomy" id="2546226"/>
    <lineage>
        <taxon>Bacteria</taxon>
        <taxon>Pseudomonadati</taxon>
        <taxon>Pseudomonadota</taxon>
        <taxon>Gammaproteobacteria</taxon>
        <taxon>Lysobacterales</taxon>
        <taxon>Lysobacteraceae</taxon>
        <taxon>Arenimonas</taxon>
    </lineage>
</organism>
<dbReference type="PROSITE" id="PS51257">
    <property type="entry name" value="PROKAR_LIPOPROTEIN"/>
    <property type="match status" value="1"/>
</dbReference>
<dbReference type="RefSeq" id="WP_139449384.1">
    <property type="nucleotide sequence ID" value="NZ_SMDR01000003.1"/>
</dbReference>
<accession>A0A5C4RPU9</accession>